<dbReference type="Proteomes" id="UP000594621">
    <property type="component" value="Chromosome"/>
</dbReference>
<keyword evidence="2" id="KW-1185">Reference proteome</keyword>
<sequence>MLDMVEVFDVLQADQSGKAVWTGLTGTRTALLRDGYVVDPTAMAYCPREWVDERGYLDADLARKHPRPWSI</sequence>
<proteinExistence type="predicted"/>
<name>A0A7S9GX09_9BRAD</name>
<evidence type="ECO:0000313" key="1">
    <source>
        <dbReference type="EMBL" id="QPF88903.1"/>
    </source>
</evidence>
<protein>
    <submittedName>
        <fullName evidence="1">Uncharacterized protein</fullName>
    </submittedName>
</protein>
<dbReference type="RefSeq" id="WP_195798451.1">
    <property type="nucleotide sequence ID" value="NZ_CP061379.1"/>
</dbReference>
<dbReference type="EMBL" id="CP061379">
    <property type="protein sequence ID" value="QPF88903.1"/>
    <property type="molecule type" value="Genomic_DNA"/>
</dbReference>
<reference evidence="1 2" key="1">
    <citation type="submission" date="2020-09" db="EMBL/GenBank/DDBJ databases">
        <title>Complete genomes of bradyrhizobia occurring on native shrubby legumes in Australia.</title>
        <authorList>
            <person name="Lafay B."/>
        </authorList>
    </citation>
    <scope>NUCLEOTIDE SEQUENCE [LARGE SCALE GENOMIC DNA]</scope>
    <source>
        <strain evidence="1 2">BDV5040</strain>
    </source>
</reference>
<organism evidence="1 2">
    <name type="scientific">Bradyrhizobium commune</name>
    <dbReference type="NCBI Taxonomy" id="83627"/>
    <lineage>
        <taxon>Bacteria</taxon>
        <taxon>Pseudomonadati</taxon>
        <taxon>Pseudomonadota</taxon>
        <taxon>Alphaproteobacteria</taxon>
        <taxon>Hyphomicrobiales</taxon>
        <taxon>Nitrobacteraceae</taxon>
        <taxon>Bradyrhizobium</taxon>
    </lineage>
</organism>
<dbReference type="KEGG" id="bcou:IC761_20515"/>
<dbReference type="AlphaFoldDB" id="A0A7S9GX09"/>
<gene>
    <name evidence="1" type="ORF">IC761_20515</name>
</gene>
<evidence type="ECO:0000313" key="2">
    <source>
        <dbReference type="Proteomes" id="UP000594621"/>
    </source>
</evidence>
<accession>A0A7S9GX09</accession>